<organism evidence="2 3">
    <name type="scientific">Penicillium olsonii</name>
    <dbReference type="NCBI Taxonomy" id="99116"/>
    <lineage>
        <taxon>Eukaryota</taxon>
        <taxon>Fungi</taxon>
        <taxon>Dikarya</taxon>
        <taxon>Ascomycota</taxon>
        <taxon>Pezizomycotina</taxon>
        <taxon>Eurotiomycetes</taxon>
        <taxon>Eurotiomycetidae</taxon>
        <taxon>Eurotiales</taxon>
        <taxon>Aspergillaceae</taxon>
        <taxon>Penicillium</taxon>
    </lineage>
</organism>
<keyword evidence="3" id="KW-1185">Reference proteome</keyword>
<evidence type="ECO:0000313" key="3">
    <source>
        <dbReference type="Proteomes" id="UP001153618"/>
    </source>
</evidence>
<feature type="region of interest" description="Disordered" evidence="1">
    <location>
        <begin position="78"/>
        <end position="141"/>
    </location>
</feature>
<reference evidence="2" key="1">
    <citation type="submission" date="2021-07" db="EMBL/GenBank/DDBJ databases">
        <authorList>
            <person name="Branca A.L. A."/>
        </authorList>
    </citation>
    <scope>NUCLEOTIDE SEQUENCE</scope>
</reference>
<comment type="caution">
    <text evidence="2">The sequence shown here is derived from an EMBL/GenBank/DDBJ whole genome shotgun (WGS) entry which is preliminary data.</text>
</comment>
<accession>A0A9W4HZ40</accession>
<name>A0A9W4HZ40_PENOL</name>
<evidence type="ECO:0000313" key="2">
    <source>
        <dbReference type="EMBL" id="CAG8203698.1"/>
    </source>
</evidence>
<proteinExistence type="predicted"/>
<dbReference type="Proteomes" id="UP001153618">
    <property type="component" value="Unassembled WGS sequence"/>
</dbReference>
<dbReference type="AlphaFoldDB" id="A0A9W4HZ40"/>
<sequence>MDHATTTQLSTSNPHRGSWGSTSSAFSNIEMSFSHDSCYGSDEVSVTSNGTAPGQLNSATVAAKQSIRPFLKSILKNPSTVFESDEESDEDSDSESGYSSDGIDSDYDALSDEEEEDDDMSDFSVWDGETSQDVPETHEDHTESFDDAFISFEENSVRFDPDVQYIDSPDVSDDEDDHQMTCHEMMLLARNTSGTQTLLDQLDKMDIQDEQDEEEECPKEYVRKSVTQPDEFSRDAVDLDRSLFLAYINGIHGITNKTYEQQYEAYLRSHVDHVRLGKDIDGMSPEDAPALYFDTISSHVIGTFRNLLADDEWNELISFRAEEQVEENDSNTCSLDLDHHRALLTKIEKFLLERLMDGLVDVAPEELTLFAGSIVSELDTKTLPARSQDASA</sequence>
<protein>
    <submittedName>
        <fullName evidence="2">Uncharacterized protein</fullName>
    </submittedName>
</protein>
<feature type="compositionally biased region" description="Acidic residues" evidence="1">
    <location>
        <begin position="83"/>
        <end position="94"/>
    </location>
</feature>
<feature type="compositionally biased region" description="Acidic residues" evidence="1">
    <location>
        <begin position="103"/>
        <end position="121"/>
    </location>
</feature>
<dbReference type="OrthoDB" id="4199007at2759"/>
<feature type="region of interest" description="Disordered" evidence="1">
    <location>
        <begin position="1"/>
        <end position="24"/>
    </location>
</feature>
<gene>
    <name evidence="2" type="ORF">POLS_LOCUS7615</name>
</gene>
<evidence type="ECO:0000256" key="1">
    <source>
        <dbReference type="SAM" id="MobiDB-lite"/>
    </source>
</evidence>
<dbReference type="EMBL" id="CAJVOS010000049">
    <property type="protein sequence ID" value="CAG8203698.1"/>
    <property type="molecule type" value="Genomic_DNA"/>
</dbReference>